<keyword evidence="4" id="KW-1185">Reference proteome</keyword>
<dbReference type="PRINTS" id="PR00069">
    <property type="entry name" value="ALDKETRDTASE"/>
</dbReference>
<keyword evidence="1" id="KW-0560">Oxidoreductase</keyword>
<evidence type="ECO:0000256" key="1">
    <source>
        <dbReference type="ARBA" id="ARBA00023002"/>
    </source>
</evidence>
<name>A0A1G4MF17_LACFM</name>
<dbReference type="Proteomes" id="UP000190831">
    <property type="component" value="Chromosome F"/>
</dbReference>
<dbReference type="AlphaFoldDB" id="A0A1G4MF17"/>
<dbReference type="GO" id="GO:0005829">
    <property type="term" value="C:cytosol"/>
    <property type="evidence" value="ECO:0007669"/>
    <property type="project" value="TreeGrafter"/>
</dbReference>
<dbReference type="OrthoDB" id="5286008at2759"/>
<evidence type="ECO:0000259" key="2">
    <source>
        <dbReference type="Pfam" id="PF00248"/>
    </source>
</evidence>
<dbReference type="GO" id="GO:0045290">
    <property type="term" value="F:D-arabinose 1-dehydrogenase [NAD(P)+] activity"/>
    <property type="evidence" value="ECO:0007669"/>
    <property type="project" value="InterPro"/>
</dbReference>
<reference evidence="4" key="1">
    <citation type="submission" date="2016-03" db="EMBL/GenBank/DDBJ databases">
        <authorList>
            <person name="Devillers H."/>
        </authorList>
    </citation>
    <scope>NUCLEOTIDE SEQUENCE [LARGE SCALE GENOMIC DNA]</scope>
</reference>
<evidence type="ECO:0000313" key="4">
    <source>
        <dbReference type="Proteomes" id="UP000190831"/>
    </source>
</evidence>
<proteinExistence type="predicted"/>
<feature type="domain" description="NADP-dependent oxidoreductase" evidence="2">
    <location>
        <begin position="22"/>
        <end position="294"/>
    </location>
</feature>
<dbReference type="STRING" id="4955.A0A1G4MF17"/>
<dbReference type="Pfam" id="PF00248">
    <property type="entry name" value="Aldo_ket_red"/>
    <property type="match status" value="1"/>
</dbReference>
<dbReference type="InterPro" id="IPR044480">
    <property type="entry name" value="Ara2-like"/>
</dbReference>
<evidence type="ECO:0000313" key="3">
    <source>
        <dbReference type="EMBL" id="SCW02453.1"/>
    </source>
</evidence>
<dbReference type="GO" id="GO:0070485">
    <property type="term" value="P:dehydro-D-arabinono-1,4-lactone biosynthetic process"/>
    <property type="evidence" value="ECO:0007669"/>
    <property type="project" value="TreeGrafter"/>
</dbReference>
<dbReference type="InterPro" id="IPR020471">
    <property type="entry name" value="AKR"/>
</dbReference>
<dbReference type="PANTHER" id="PTHR42686">
    <property type="entry name" value="GH17980P-RELATED"/>
    <property type="match status" value="1"/>
</dbReference>
<accession>A0A1G4MF17</accession>
<dbReference type="InterPro" id="IPR023210">
    <property type="entry name" value="NADP_OxRdtase_dom"/>
</dbReference>
<dbReference type="InterPro" id="IPR036812">
    <property type="entry name" value="NAD(P)_OxRdtase_dom_sf"/>
</dbReference>
<dbReference type="PANTHER" id="PTHR42686:SF1">
    <property type="entry name" value="GH17980P-RELATED"/>
    <property type="match status" value="1"/>
</dbReference>
<dbReference type="EMBL" id="LT598490">
    <property type="protein sequence ID" value="SCW02453.1"/>
    <property type="molecule type" value="Genomic_DNA"/>
</dbReference>
<protein>
    <submittedName>
        <fullName evidence="3">LAFE_0F06766g1_1</fullName>
    </submittedName>
</protein>
<dbReference type="CDD" id="cd19164">
    <property type="entry name" value="AKR_ARA2"/>
    <property type="match status" value="1"/>
</dbReference>
<gene>
    <name evidence="3" type="ORF">LAFE_0F06766G</name>
</gene>
<dbReference type="OMA" id="FPRSSYK"/>
<dbReference type="SUPFAM" id="SSF51430">
    <property type="entry name" value="NAD(P)-linked oxidoreductase"/>
    <property type="match status" value="1"/>
</dbReference>
<sequence>MKSIGPVNQPVAHDDLLGLPSLILGGATLNTQYNEEPETVPLVDMLRFAMSHGIRAIDTSPYYGDSEKLYGAALKAIEDEFPRDTYYISTKVGRIRLDEFDYSRENVRFSVKRSCERLNTPYLDLVFLHDIEFQAEHQILEALRELRKLKEEGVIKNFGLSGYPVDFLLYVSKKCCEIAEIGPLDAVMSYANLNLQNMTLLKYAAQFKKEAQVKSLWNASILSMSLLRSQETRAFHPCSQELRDAAQQAAEYVQSSGDDLADLATRFAIQQWYNEGPTVLGLSSTSELEHALNNYWAVADRNGQLSEHDEALVTAVQRDVFGTHLNETWGSGIPHKMD</sequence>
<organism evidence="3 4">
    <name type="scientific">Lachancea fermentati</name>
    <name type="common">Zygosaccharomyces fermentati</name>
    <dbReference type="NCBI Taxonomy" id="4955"/>
    <lineage>
        <taxon>Eukaryota</taxon>
        <taxon>Fungi</taxon>
        <taxon>Dikarya</taxon>
        <taxon>Ascomycota</taxon>
        <taxon>Saccharomycotina</taxon>
        <taxon>Saccharomycetes</taxon>
        <taxon>Saccharomycetales</taxon>
        <taxon>Saccharomycetaceae</taxon>
        <taxon>Lachancea</taxon>
    </lineage>
</organism>
<dbReference type="Gene3D" id="3.20.20.100">
    <property type="entry name" value="NADP-dependent oxidoreductase domain"/>
    <property type="match status" value="1"/>
</dbReference>